<dbReference type="EC" id="1.5.1.2" evidence="2"/>
<dbReference type="EMBL" id="CADCTT010000198">
    <property type="protein sequence ID" value="CAA9306572.1"/>
    <property type="molecule type" value="Genomic_DNA"/>
</dbReference>
<feature type="compositionally biased region" description="Basic residues" evidence="1">
    <location>
        <begin position="172"/>
        <end position="188"/>
    </location>
</feature>
<proteinExistence type="predicted"/>
<feature type="compositionally biased region" description="Basic residues" evidence="1">
    <location>
        <begin position="1"/>
        <end position="19"/>
    </location>
</feature>
<keyword evidence="2" id="KW-0560">Oxidoreductase</keyword>
<gene>
    <name evidence="2" type="ORF">AVDCRST_MAG61-1481</name>
</gene>
<feature type="compositionally biased region" description="Low complexity" evidence="1">
    <location>
        <begin position="222"/>
        <end position="237"/>
    </location>
</feature>
<organism evidence="2">
    <name type="scientific">uncultured Friedmanniella sp</name>
    <dbReference type="NCBI Taxonomy" id="335381"/>
    <lineage>
        <taxon>Bacteria</taxon>
        <taxon>Bacillati</taxon>
        <taxon>Actinomycetota</taxon>
        <taxon>Actinomycetes</taxon>
        <taxon>Propionibacteriales</taxon>
        <taxon>Nocardioidaceae</taxon>
        <taxon>Friedmanniella</taxon>
        <taxon>environmental samples</taxon>
    </lineage>
</organism>
<evidence type="ECO:0000313" key="2">
    <source>
        <dbReference type="EMBL" id="CAA9306572.1"/>
    </source>
</evidence>
<feature type="compositionally biased region" description="Basic and acidic residues" evidence="1">
    <location>
        <begin position="146"/>
        <end position="155"/>
    </location>
</feature>
<feature type="region of interest" description="Disordered" evidence="1">
    <location>
        <begin position="1"/>
        <end position="294"/>
    </location>
</feature>
<evidence type="ECO:0000256" key="1">
    <source>
        <dbReference type="SAM" id="MobiDB-lite"/>
    </source>
</evidence>
<feature type="compositionally biased region" description="Basic residues" evidence="1">
    <location>
        <begin position="69"/>
        <end position="82"/>
    </location>
</feature>
<protein>
    <submittedName>
        <fullName evidence="2">Pyrroline-5-carboxylate reductase</fullName>
        <ecNumber evidence="2">1.5.1.2</ecNumber>
    </submittedName>
</protein>
<feature type="compositionally biased region" description="Basic residues" evidence="1">
    <location>
        <begin position="238"/>
        <end position="257"/>
    </location>
</feature>
<reference evidence="2" key="1">
    <citation type="submission" date="2020-02" db="EMBL/GenBank/DDBJ databases">
        <authorList>
            <person name="Meier V. D."/>
        </authorList>
    </citation>
    <scope>NUCLEOTIDE SEQUENCE</scope>
    <source>
        <strain evidence="2">AVDCRST_MAG61</strain>
    </source>
</reference>
<dbReference type="AlphaFoldDB" id="A0A6J4KJZ1"/>
<dbReference type="GO" id="GO:0004735">
    <property type="term" value="F:pyrroline-5-carboxylate reductase activity"/>
    <property type="evidence" value="ECO:0007669"/>
    <property type="project" value="UniProtKB-EC"/>
</dbReference>
<feature type="compositionally biased region" description="Basic residues" evidence="1">
    <location>
        <begin position="103"/>
        <end position="119"/>
    </location>
</feature>
<feature type="non-terminal residue" evidence="2">
    <location>
        <position position="1"/>
    </location>
</feature>
<sequence>DHPRHPGPRRGRPSRRPWRRSAAGRARGRCDGGDPAVGPAPRRLDAGPDRRHRPPPRAAGGAAGQVRHRDGRQHRGRDRRAHGAAGGEAPGHGRPAGRDRSRAHARHPGRLAGRRRGHRLDRGAAARRYARRPGDAEHPGPGGRGDGGDLARLLDHAGAPRAGHRDPVRDRPGRRRAGALPGRRHRDLRLRPGVPVLRRRGHDRGRGAPRPASRHRHRAGGADHAGVGQAAAGDGRAPHRAAGARHLTRRHHRRGHPSARGPQGARGLPQCHRGRPGPQPRPGRGLPAPRGHRM</sequence>
<feature type="compositionally biased region" description="Low complexity" evidence="1">
    <location>
        <begin position="282"/>
        <end position="294"/>
    </location>
</feature>
<name>A0A6J4KJZ1_9ACTN</name>
<accession>A0A6J4KJZ1</accession>
<feature type="non-terminal residue" evidence="2">
    <location>
        <position position="294"/>
    </location>
</feature>